<dbReference type="InterPro" id="IPR021777">
    <property type="entry name" value="SANBR_BTB"/>
</dbReference>
<dbReference type="PANTHER" id="PTHR20946">
    <property type="entry name" value="SANT AND BTB DOMAIN REGULATOR OF CLASS SWITCH RECOMBINATION"/>
    <property type="match status" value="1"/>
</dbReference>
<dbReference type="Proteomes" id="UP000236333">
    <property type="component" value="Unassembled WGS sequence"/>
</dbReference>
<reference evidence="3 4" key="1">
    <citation type="journal article" date="2017" name="Mol. Biol. Evol.">
        <title>The 4-celled Tetrabaena socialis nuclear genome reveals the essential components for genetic control of cell number at the origin of multicellularity in the volvocine lineage.</title>
        <authorList>
            <person name="Featherston J."/>
            <person name="Arakaki Y."/>
            <person name="Hanschen E.R."/>
            <person name="Ferris P.J."/>
            <person name="Michod R.E."/>
            <person name="Olson B.J.S.C."/>
            <person name="Nozaki H."/>
            <person name="Durand P.M."/>
        </authorList>
    </citation>
    <scope>NUCLEOTIDE SEQUENCE [LARGE SCALE GENOMIC DNA]</scope>
    <source>
        <strain evidence="3 4">NIES-571</strain>
    </source>
</reference>
<dbReference type="EMBL" id="PGGS01000287">
    <property type="protein sequence ID" value="PNH05687.1"/>
    <property type="molecule type" value="Genomic_DNA"/>
</dbReference>
<feature type="region of interest" description="Disordered" evidence="1">
    <location>
        <begin position="736"/>
        <end position="755"/>
    </location>
</feature>
<feature type="region of interest" description="Disordered" evidence="1">
    <location>
        <begin position="601"/>
        <end position="714"/>
    </location>
</feature>
<feature type="domain" description="SANT and BTB" evidence="2">
    <location>
        <begin position="5"/>
        <end position="101"/>
    </location>
</feature>
<gene>
    <name evidence="3" type="ORF">TSOC_008039</name>
</gene>
<sequence length="918" mass="92501">MAPLVVRVFDEVRRTAKDFSCDEAVLFAGVPYLKGVSAHGSKQGNSRPSEISVHCDIEVFSSLLGYAQGSFGRGDITAERATQLLIASNFLQMEPLVSDCLSVMGERLVEVVAALKQEGQAQAGQPGGDLTALPLELLARLAKAVLERLAAVEDACGHRRHAALAHRLYKYKLEGCLRDLRTTLARCSACQGLFSLADRAKLECPGAPPHSLPQPQAVPGGRGGAGPAVRNGVQPARRPAGSTTLHIPDASWRLQEYLARLRSQRIGWRPIYWHVWGLAHVLYCHACLQHAPAAQLRACTFHPRPPVFSSSAHAPKPGAEAGSSGGGFFPCCGAAAARGADPRVMSASGCCSREHRLLPSGHSGGGGGGAAAAALPAGLTPALLATLASCAHLFTRPEELMVPEPPELDAGGGGAVAAAAVAGGDRRPSSPPGGGGGGDRPIPPAIQAVLDAAAAAAASAAAVLRRRNGGGGGSLGLTAGAAAAAPGYGPEPPAARPPPLSPRAALPPPPPLLPLRGASSAPAATFAAAVELPPPLTGDTRVDARVLAAAVARRLAGASSGGGGGGGGGGSGSDGVASPSRLRPVLGHARSHTSLAALAQVAAEQQEGEEEEGWEEEDEEEGEEEGRRLHPQHHDRNHHNHHNHRNHLQEEANRHNGRGHSHIRPLTAGAQGALQPTRPAGLGCGSSGGGSDGSSGRPSTAGGLLPTAGGGSGDVQLRQQLAQQQLVQQQQLQQLQQLRHASQRPAGGGGGGGGVGGGAFDPAALAQEMAALARRLAASEIGAAAANRPPPPLPYSGDEDAAAAGAVLGSGNGGGGGVLLPYGGGGRGRSGLGVTARTAPAAAGPRRWAAGAGRGGDPDRRDGGSGEAADGYPTAAAGRHVPLGKVVHLGGVEASRGGGGARRFELRAASAPRVRRVV</sequence>
<dbReference type="OrthoDB" id="550012at2759"/>
<name>A0A2J7ZZH9_9CHLO</name>
<dbReference type="Gene3D" id="3.30.710.10">
    <property type="entry name" value="Potassium Channel Kv1.1, Chain A"/>
    <property type="match status" value="1"/>
</dbReference>
<proteinExistence type="predicted"/>
<feature type="compositionally biased region" description="Gly residues" evidence="1">
    <location>
        <begin position="682"/>
        <end position="693"/>
    </location>
</feature>
<feature type="compositionally biased region" description="Basic residues" evidence="1">
    <location>
        <begin position="635"/>
        <end position="646"/>
    </location>
</feature>
<feature type="region of interest" description="Disordered" evidence="1">
    <location>
        <begin position="838"/>
        <end position="876"/>
    </location>
</feature>
<feature type="compositionally biased region" description="Gly residues" evidence="1">
    <location>
        <begin position="559"/>
        <end position="573"/>
    </location>
</feature>
<organism evidence="3 4">
    <name type="scientific">Tetrabaena socialis</name>
    <dbReference type="NCBI Taxonomy" id="47790"/>
    <lineage>
        <taxon>Eukaryota</taxon>
        <taxon>Viridiplantae</taxon>
        <taxon>Chlorophyta</taxon>
        <taxon>core chlorophytes</taxon>
        <taxon>Chlorophyceae</taxon>
        <taxon>CS clade</taxon>
        <taxon>Chlamydomonadales</taxon>
        <taxon>Tetrabaenaceae</taxon>
        <taxon>Tetrabaena</taxon>
    </lineage>
</organism>
<feature type="compositionally biased region" description="Low complexity" evidence="1">
    <location>
        <begin position="694"/>
        <end position="707"/>
    </location>
</feature>
<accession>A0A2J7ZZH9</accession>
<comment type="caution">
    <text evidence="3">The sequence shown here is derived from an EMBL/GenBank/DDBJ whole genome shotgun (WGS) entry which is preliminary data.</text>
</comment>
<feature type="compositionally biased region" description="Acidic residues" evidence="1">
    <location>
        <begin position="606"/>
        <end position="624"/>
    </location>
</feature>
<keyword evidence="4" id="KW-1185">Reference proteome</keyword>
<feature type="region of interest" description="Disordered" evidence="1">
    <location>
        <begin position="483"/>
        <end position="517"/>
    </location>
</feature>
<feature type="region of interest" description="Disordered" evidence="1">
    <location>
        <begin position="556"/>
        <end position="581"/>
    </location>
</feature>
<evidence type="ECO:0000256" key="1">
    <source>
        <dbReference type="SAM" id="MobiDB-lite"/>
    </source>
</evidence>
<feature type="compositionally biased region" description="Basic and acidic residues" evidence="1">
    <location>
        <begin position="625"/>
        <end position="634"/>
    </location>
</feature>
<evidence type="ECO:0000313" key="4">
    <source>
        <dbReference type="Proteomes" id="UP000236333"/>
    </source>
</evidence>
<feature type="compositionally biased region" description="Low complexity" evidence="1">
    <location>
        <begin position="838"/>
        <end position="851"/>
    </location>
</feature>
<feature type="region of interest" description="Disordered" evidence="1">
    <location>
        <begin position="402"/>
        <end position="444"/>
    </location>
</feature>
<dbReference type="InterPro" id="IPR045902">
    <property type="entry name" value="SANBR-like"/>
</dbReference>
<feature type="compositionally biased region" description="Gly residues" evidence="1">
    <location>
        <begin position="746"/>
        <end position="755"/>
    </location>
</feature>
<feature type="compositionally biased region" description="Pro residues" evidence="1">
    <location>
        <begin position="489"/>
        <end position="513"/>
    </location>
</feature>
<dbReference type="Pfam" id="PF11822">
    <property type="entry name" value="BTB_SANBR"/>
    <property type="match status" value="1"/>
</dbReference>
<evidence type="ECO:0000313" key="3">
    <source>
        <dbReference type="EMBL" id="PNH05687.1"/>
    </source>
</evidence>
<evidence type="ECO:0000259" key="2">
    <source>
        <dbReference type="Pfam" id="PF11822"/>
    </source>
</evidence>
<protein>
    <recommendedName>
        <fullName evidence="2">SANT and BTB domain-containing protein</fullName>
    </recommendedName>
</protein>
<dbReference type="InterPro" id="IPR011333">
    <property type="entry name" value="SKP1/BTB/POZ_sf"/>
</dbReference>
<dbReference type="AlphaFoldDB" id="A0A2J7ZZH9"/>
<dbReference type="PANTHER" id="PTHR20946:SF0">
    <property type="entry name" value="SANT AND BTB DOMAIN REGULATOR OF CLASS SWITCH RECOMBINATION"/>
    <property type="match status" value="1"/>
</dbReference>